<keyword evidence="3" id="KW-1185">Reference proteome</keyword>
<name>A0AAE0LEX2_9CHLO</name>
<accession>A0AAE0LEX2</accession>
<dbReference type="AlphaFoldDB" id="A0AAE0LEX2"/>
<evidence type="ECO:0000313" key="3">
    <source>
        <dbReference type="Proteomes" id="UP001190700"/>
    </source>
</evidence>
<dbReference type="EMBL" id="LGRX02003114">
    <property type="protein sequence ID" value="KAK3282886.1"/>
    <property type="molecule type" value="Genomic_DNA"/>
</dbReference>
<evidence type="ECO:0000256" key="1">
    <source>
        <dbReference type="SAM" id="MobiDB-lite"/>
    </source>
</evidence>
<feature type="compositionally biased region" description="Low complexity" evidence="1">
    <location>
        <begin position="110"/>
        <end position="124"/>
    </location>
</feature>
<evidence type="ECO:0000313" key="2">
    <source>
        <dbReference type="EMBL" id="KAK3282886.1"/>
    </source>
</evidence>
<proteinExistence type="predicted"/>
<dbReference type="Proteomes" id="UP001190700">
    <property type="component" value="Unassembled WGS sequence"/>
</dbReference>
<gene>
    <name evidence="2" type="ORF">CYMTET_9398</name>
</gene>
<sequence length="232" mass="24367">MGGTRSGGLPRTTSPRAVIGRKRYDAEPVTFADRGDVGLRAHYAGLTVPGGAPLLTQRVSAAKYALQQLKAVAAGHTFGTSSPSMHGMTAPTGIFVDDKKSHVIDSDAMSPTEPTRSTPATPTSRGFLSTHGWTLLGRGSRQSSEELVPLKDRGGEAGTGTGFALAKAHIHSLPPSVVECAAAGSRGEVAEIVEAAITANRERTSEEDRQLRADARLVREARSDAYKAEYTG</sequence>
<feature type="region of interest" description="Disordered" evidence="1">
    <location>
        <begin position="105"/>
        <end position="145"/>
    </location>
</feature>
<protein>
    <submittedName>
        <fullName evidence="2">Uncharacterized protein</fullName>
    </submittedName>
</protein>
<comment type="caution">
    <text evidence="2">The sequence shown here is derived from an EMBL/GenBank/DDBJ whole genome shotgun (WGS) entry which is preliminary data.</text>
</comment>
<organism evidence="2 3">
    <name type="scientific">Cymbomonas tetramitiformis</name>
    <dbReference type="NCBI Taxonomy" id="36881"/>
    <lineage>
        <taxon>Eukaryota</taxon>
        <taxon>Viridiplantae</taxon>
        <taxon>Chlorophyta</taxon>
        <taxon>Pyramimonadophyceae</taxon>
        <taxon>Pyramimonadales</taxon>
        <taxon>Pyramimonadaceae</taxon>
        <taxon>Cymbomonas</taxon>
    </lineage>
</organism>
<reference evidence="2 3" key="1">
    <citation type="journal article" date="2015" name="Genome Biol. Evol.">
        <title>Comparative Genomics of a Bacterivorous Green Alga Reveals Evolutionary Causalities and Consequences of Phago-Mixotrophic Mode of Nutrition.</title>
        <authorList>
            <person name="Burns J.A."/>
            <person name="Paasch A."/>
            <person name="Narechania A."/>
            <person name="Kim E."/>
        </authorList>
    </citation>
    <scope>NUCLEOTIDE SEQUENCE [LARGE SCALE GENOMIC DNA]</scope>
    <source>
        <strain evidence="2 3">PLY_AMNH</strain>
    </source>
</reference>